<feature type="compositionally biased region" description="Basic and acidic residues" evidence="1">
    <location>
        <begin position="797"/>
        <end position="811"/>
    </location>
</feature>
<sequence>MNFLRNLIQGPGGGLGIPPAPENLEQQQEGEGPREPQVITQEHQQQHHITGFPTSLTSTSTPSVSPTNSPTKECDTGSVSEDTTTTTSTNYSSCVEVTTPSEETPLPYNCVGGKIHESTTNSDSEYESAEEVDLPPDPAPSGDLQPVSCDKSPSCEANESETTRREVNDSGADFPGDQNKVISDPLDGIVLQKEEFIPQVSETLDINGEKTSVTIGTGVFTDCQPSSVIVDKDSHSVPQEQSENLPSVISDSVVTVTKSEIIEESISNKEVVIDECVIVSPNDIQLFEKISEVVSPHSQCIENNIGSDLTAPEANNISVCNVDDEASSQNISVSREGGHRSEVQSDGETQDRSCDNHSDIQADSFPGDIVNNPETSVTAQGTEEREKSPLKQPITQDDIPEPLSPSEKEGRGIEDPQPPQYTEDPNDIPIPPTKGYNLDFLDNIDDSNFNPFATKTAVRSTPPPSPDPTCKLPPLKPAVRKKDKKTAPADSSCKTVKQETEKNTDTETETEKHLVGKIDKGVCELQTVVSPATDNAKNNNSEEVFESGEAVKTLEITVDNPVKPPRKLGVKPNVINKNKTVTKAPPEQKSIEKNNNTVADKEVCDQENRSDPEELPLPPSKGYNLDFLDDLDDPNFNPFATKTAVRSSPPKGEFTTLNNKEEEPKPKVVAPKKTPTRKGFVALKSKAKTPGCNKDTKSISNKLEDKKVSEASSGKQAENTKEEEEEVVPPSAGYNLDFLDDPNFDPFETRSGVIQPITGSTKPSGVQENSSDIVKQQSIGSSNGNSNLELDVNENIDVEKESGVQKEKSNNAEELSETDSGKDFGKEVLDVCDHSNKDKAELTTEENCDVNDNSQPSVEKSGDEEETTNSESVNLEKELERKRTYTLPEQEQFNVLENLESGLQIKVDSEVDKTIGVKNLSVIPGAEENVHKVPTIGTIGQLDSLEFDQLLGHEASRLAEEFMNCSTDSGLPDSDESTPVKSVNSVMADTSCANTNLDENVNPFQKSSRLSRSPPLGKRGAVCGAESSDAVSRTDPFMTRRSLKRESVLGEERMETRSMDDDSGIALGSRSDLEETDANHSEAGPEIATGLTSSDLRCASQLQEEDQEGEFSDHITDEEFLASEAFFKEATDLENQLRKTLISPLLGR</sequence>
<feature type="compositionally biased region" description="Basic and acidic residues" evidence="1">
    <location>
        <begin position="599"/>
        <end position="612"/>
    </location>
</feature>
<protein>
    <submittedName>
        <fullName evidence="2">Uncharacterized protein</fullName>
    </submittedName>
</protein>
<evidence type="ECO:0000313" key="3">
    <source>
        <dbReference type="Proteomes" id="UP001286313"/>
    </source>
</evidence>
<feature type="compositionally biased region" description="Basic and acidic residues" evidence="1">
    <location>
        <begin position="819"/>
        <end position="842"/>
    </location>
</feature>
<dbReference type="Proteomes" id="UP001286313">
    <property type="component" value="Unassembled WGS sequence"/>
</dbReference>
<feature type="compositionally biased region" description="Basic and acidic residues" evidence="1">
    <location>
        <begin position="1044"/>
        <end position="1060"/>
    </location>
</feature>
<feature type="compositionally biased region" description="Polar residues" evidence="1">
    <location>
        <begin position="372"/>
        <end position="381"/>
    </location>
</feature>
<dbReference type="EMBL" id="JAWQEG010001182">
    <property type="protein sequence ID" value="KAK3881704.1"/>
    <property type="molecule type" value="Genomic_DNA"/>
</dbReference>
<evidence type="ECO:0000313" key="2">
    <source>
        <dbReference type="EMBL" id="KAK3881704.1"/>
    </source>
</evidence>
<organism evidence="2 3">
    <name type="scientific">Petrolisthes cinctipes</name>
    <name type="common">Flat porcelain crab</name>
    <dbReference type="NCBI Taxonomy" id="88211"/>
    <lineage>
        <taxon>Eukaryota</taxon>
        <taxon>Metazoa</taxon>
        <taxon>Ecdysozoa</taxon>
        <taxon>Arthropoda</taxon>
        <taxon>Crustacea</taxon>
        <taxon>Multicrustacea</taxon>
        <taxon>Malacostraca</taxon>
        <taxon>Eumalacostraca</taxon>
        <taxon>Eucarida</taxon>
        <taxon>Decapoda</taxon>
        <taxon>Pleocyemata</taxon>
        <taxon>Anomura</taxon>
        <taxon>Galatheoidea</taxon>
        <taxon>Porcellanidae</taxon>
        <taxon>Petrolisthes</taxon>
    </lineage>
</organism>
<dbReference type="AlphaFoldDB" id="A0AAE1FXP2"/>
<reference evidence="2" key="1">
    <citation type="submission" date="2023-10" db="EMBL/GenBank/DDBJ databases">
        <title>Genome assemblies of two species of porcelain crab, Petrolisthes cinctipes and Petrolisthes manimaculis (Anomura: Porcellanidae).</title>
        <authorList>
            <person name="Angst P."/>
        </authorList>
    </citation>
    <scope>NUCLEOTIDE SEQUENCE</scope>
    <source>
        <strain evidence="2">PB745_01</strain>
        <tissue evidence="2">Gill</tissue>
    </source>
</reference>
<accession>A0AAE1FXP2</accession>
<name>A0AAE1FXP2_PETCI</name>
<feature type="compositionally biased region" description="Polar residues" evidence="1">
    <location>
        <begin position="757"/>
        <end position="779"/>
    </location>
</feature>
<feature type="compositionally biased region" description="Basic and acidic residues" evidence="1">
    <location>
        <begin position="1071"/>
        <end position="1080"/>
    </location>
</feature>
<comment type="caution">
    <text evidence="2">The sequence shown here is derived from an EMBL/GenBank/DDBJ whole genome shotgun (WGS) entry which is preliminary data.</text>
</comment>
<keyword evidence="3" id="KW-1185">Reference proteome</keyword>
<feature type="compositionally biased region" description="Low complexity" evidence="1">
    <location>
        <begin position="53"/>
        <end position="93"/>
    </location>
</feature>
<feature type="region of interest" description="Disordered" evidence="1">
    <location>
        <begin position="1"/>
        <end position="181"/>
    </location>
</feature>
<feature type="region of interest" description="Disordered" evidence="1">
    <location>
        <begin position="328"/>
        <end position="513"/>
    </location>
</feature>
<feature type="compositionally biased region" description="Polar residues" evidence="1">
    <location>
        <begin position="446"/>
        <end position="459"/>
    </location>
</feature>
<feature type="region of interest" description="Disordered" evidence="1">
    <location>
        <begin position="556"/>
        <end position="883"/>
    </location>
</feature>
<feature type="compositionally biased region" description="Basic and acidic residues" evidence="1">
    <location>
        <begin position="336"/>
        <end position="360"/>
    </location>
</feature>
<feature type="compositionally biased region" description="Basic and acidic residues" evidence="1">
    <location>
        <begin position="694"/>
        <end position="709"/>
    </location>
</feature>
<feature type="compositionally biased region" description="Basic and acidic residues" evidence="1">
    <location>
        <begin position="496"/>
        <end position="513"/>
    </location>
</feature>
<proteinExistence type="predicted"/>
<feature type="compositionally biased region" description="Basic and acidic residues" evidence="1">
    <location>
        <begin position="874"/>
        <end position="883"/>
    </location>
</feature>
<gene>
    <name evidence="2" type="ORF">Pcinc_013859</name>
</gene>
<feature type="compositionally biased region" description="Acidic residues" evidence="1">
    <location>
        <begin position="124"/>
        <end position="134"/>
    </location>
</feature>
<evidence type="ECO:0000256" key="1">
    <source>
        <dbReference type="SAM" id="MobiDB-lite"/>
    </source>
</evidence>
<feature type="region of interest" description="Disordered" evidence="1">
    <location>
        <begin position="997"/>
        <end position="1092"/>
    </location>
</feature>
<feature type="compositionally biased region" description="Polar residues" evidence="1">
    <location>
        <begin position="997"/>
        <end position="1011"/>
    </location>
</feature>